<dbReference type="RefSeq" id="WP_306070963.1">
    <property type="nucleotide sequence ID" value="NZ_CP120988.1"/>
</dbReference>
<keyword evidence="2" id="KW-1185">Reference proteome</keyword>
<sequence>MSDRSLPPDWLASWLSRISAALNAMTEGFERQHGFHPGANEVRSADRDDQAAVLMLAQVGFVHADLVTFYEHVADVTWADIGNGYFVAPAGDVLVQLAEYGAVELGAEQGAHGLVIGSNGGGLSYVAGPTGAVYRTRTASLDEPELDRVADDLRQFLELLEQALMLFIANGEPGHL</sequence>
<reference evidence="1 2" key="1">
    <citation type="submission" date="2023-03" db="EMBL/GenBank/DDBJ databases">
        <title>Isolation and description of six Streptomyces strains from soil environments, able to metabolize different microbial glucans.</title>
        <authorList>
            <person name="Widen T."/>
            <person name="Larsbrink J."/>
        </authorList>
    </citation>
    <scope>NUCLEOTIDE SEQUENCE [LARGE SCALE GENOMIC DNA]</scope>
    <source>
        <strain evidence="1 2">Alt2</strain>
    </source>
</reference>
<protein>
    <submittedName>
        <fullName evidence="1">SMI1/KNR4 family protein</fullName>
    </submittedName>
</protein>
<proteinExistence type="predicted"/>
<name>A0ABY9IV12_9ACTN</name>
<accession>A0ABY9IV12</accession>
<organism evidence="1 2">
    <name type="scientific">Streptomyces poriferorum</name>
    <dbReference type="NCBI Taxonomy" id="2798799"/>
    <lineage>
        <taxon>Bacteria</taxon>
        <taxon>Bacillati</taxon>
        <taxon>Actinomycetota</taxon>
        <taxon>Actinomycetes</taxon>
        <taxon>Kitasatosporales</taxon>
        <taxon>Streptomycetaceae</taxon>
        <taxon>Streptomyces</taxon>
    </lineage>
</organism>
<dbReference type="Proteomes" id="UP001235744">
    <property type="component" value="Chromosome"/>
</dbReference>
<evidence type="ECO:0000313" key="1">
    <source>
        <dbReference type="EMBL" id="WLQ57526.1"/>
    </source>
</evidence>
<dbReference type="EMBL" id="CP120988">
    <property type="protein sequence ID" value="WLQ57526.1"/>
    <property type="molecule type" value="Genomic_DNA"/>
</dbReference>
<gene>
    <name evidence="1" type="ORF">P8A19_19635</name>
</gene>
<evidence type="ECO:0000313" key="2">
    <source>
        <dbReference type="Proteomes" id="UP001235744"/>
    </source>
</evidence>